<feature type="domain" description="Phospholipid/glycerol acyltransferase" evidence="3">
    <location>
        <begin position="83"/>
        <end position="306"/>
    </location>
</feature>
<feature type="region of interest" description="Disordered" evidence="1">
    <location>
        <begin position="724"/>
        <end position="755"/>
    </location>
</feature>
<dbReference type="SMART" id="SM00563">
    <property type="entry name" value="PlsC"/>
    <property type="match status" value="1"/>
</dbReference>
<dbReference type="InterPro" id="IPR002123">
    <property type="entry name" value="Plipid/glycerol_acylTrfase"/>
</dbReference>
<evidence type="ECO:0000259" key="3">
    <source>
        <dbReference type="SMART" id="SM00563"/>
    </source>
</evidence>
<keyword evidence="4" id="KW-0808">Transferase</keyword>
<name>A0A0F7SPP9_PHARH</name>
<keyword evidence="2" id="KW-1133">Transmembrane helix</keyword>
<evidence type="ECO:0000256" key="1">
    <source>
        <dbReference type="SAM" id="MobiDB-lite"/>
    </source>
</evidence>
<keyword evidence="2" id="KW-0812">Transmembrane</keyword>
<keyword evidence="4" id="KW-0012">Acyltransferase</keyword>
<proteinExistence type="predicted"/>
<dbReference type="GO" id="GO:0008654">
    <property type="term" value="P:phospholipid biosynthetic process"/>
    <property type="evidence" value="ECO:0007669"/>
    <property type="project" value="TreeGrafter"/>
</dbReference>
<dbReference type="SUPFAM" id="SSF69593">
    <property type="entry name" value="Glycerol-3-phosphate (1)-acyltransferase"/>
    <property type="match status" value="1"/>
</dbReference>
<reference evidence="4" key="1">
    <citation type="submission" date="2014-08" db="EMBL/GenBank/DDBJ databases">
        <authorList>
            <person name="Sharma Rahul"/>
            <person name="Thines Marco"/>
        </authorList>
    </citation>
    <scope>NUCLEOTIDE SEQUENCE</scope>
</reference>
<feature type="transmembrane region" description="Helical" evidence="2">
    <location>
        <begin position="448"/>
        <end position="474"/>
    </location>
</feature>
<feature type="transmembrane region" description="Helical" evidence="2">
    <location>
        <begin position="506"/>
        <end position="528"/>
    </location>
</feature>
<keyword evidence="2" id="KW-0472">Membrane</keyword>
<dbReference type="EMBL" id="LN483124">
    <property type="protein sequence ID" value="CED82465.1"/>
    <property type="molecule type" value="Genomic_DNA"/>
</dbReference>
<dbReference type="PANTHER" id="PTHR31605">
    <property type="entry name" value="GLYCEROL-3-PHOSPHATE O-ACYLTRANSFERASE 1"/>
    <property type="match status" value="1"/>
</dbReference>
<dbReference type="Pfam" id="PF01553">
    <property type="entry name" value="Acyltransferase"/>
    <property type="match status" value="1"/>
</dbReference>
<organism evidence="4">
    <name type="scientific">Phaffia rhodozyma</name>
    <name type="common">Yeast</name>
    <name type="synonym">Xanthophyllomyces dendrorhous</name>
    <dbReference type="NCBI Taxonomy" id="264483"/>
    <lineage>
        <taxon>Eukaryota</taxon>
        <taxon>Fungi</taxon>
        <taxon>Dikarya</taxon>
        <taxon>Basidiomycota</taxon>
        <taxon>Agaricomycotina</taxon>
        <taxon>Tremellomycetes</taxon>
        <taxon>Cystofilobasidiales</taxon>
        <taxon>Mrakiaceae</taxon>
        <taxon>Phaffia</taxon>
    </lineage>
</organism>
<feature type="transmembrane region" description="Helical" evidence="2">
    <location>
        <begin position="45"/>
        <end position="65"/>
    </location>
</feature>
<dbReference type="PANTHER" id="PTHR31605:SF0">
    <property type="entry name" value="GLYCEROL-3-PHOSPHATE O-ACYLTRANSFERASE 1"/>
    <property type="match status" value="1"/>
</dbReference>
<feature type="transmembrane region" description="Helical" evidence="2">
    <location>
        <begin position="537"/>
        <end position="557"/>
    </location>
</feature>
<feature type="region of interest" description="Disordered" evidence="1">
    <location>
        <begin position="664"/>
        <end position="703"/>
    </location>
</feature>
<dbReference type="InterPro" id="IPR052744">
    <property type="entry name" value="GPAT/DAPAT"/>
</dbReference>
<sequence>MLKWLVASGGSPLFWVSLALLLSIISHHQQLTIFDEDPPFLKEMIGLSVYEIVLAFWRFVVDLFFREIKPRGAYNIPREGPVLFVVAPHNNQFLDPILVFSEIYRETRRKVGTLIAAKSLDRAIIGQAARAMDSIPVARASDYAYAGSGKISLSSTDPLLILGEGTKFITDIKPKSTLALSKSLGSASAEIEEVISDTEVRLKREFSIPAKEGGAGLRATERVRKEGENGPLSYKVLPHVDQHGMYGAVYKRLKEGKAICIFPEGGSHDRTDLLPLKAGVTLMTLGAMAADPTVKVKIVPVGLSYFHAHKFRSRAVIEFGTPMDVPPELVLEFGKGGKEKREACGKLLEMIYDGLKTVTLRAPDWETLMVIQAARRLYKTPGQNLTLGRIVELNKRFVEGYMHYEHEPRVQALRTHIIQYNRLLRDLGLRDHQVERATRAGLRSLGLLAYRVGLLGAWSVLALPGVILHAPIFLTAKYISHQKAKVALAESTVKLAGRDVLATWKVIVSLVLTPITYAFWAALATYLAYRRDAPSRWVWWMPVWVVLGLPFTGMSSLKFGEAAMDVMKSLRPLVINLIPGNDVVIRKTRDMRVALTEELTEVINHFGPLMYEDFDEGRIQPAATVQPVSADRSRSSTAQNIFSHPMSWIDEKLFGWSAASSAEDRAARQRRRSKSQGSSRAESRVESTQGSDVEKETVEQDDGDADYDQVIGILHHHASSFNNTAAPRSSFNAGLESSDQPSQIRARRNGQTYAELQSAKKAAAAAVAASGVETKSKQELKEDA</sequence>
<evidence type="ECO:0000256" key="2">
    <source>
        <dbReference type="SAM" id="Phobius"/>
    </source>
</evidence>
<dbReference type="GO" id="GO:0016287">
    <property type="term" value="F:glycerone-phosphate O-acyltransferase activity"/>
    <property type="evidence" value="ECO:0007669"/>
    <property type="project" value="TreeGrafter"/>
</dbReference>
<dbReference type="GO" id="GO:0004366">
    <property type="term" value="F:glycerol-3-phosphate O-acyltransferase activity"/>
    <property type="evidence" value="ECO:0007669"/>
    <property type="project" value="TreeGrafter"/>
</dbReference>
<dbReference type="AlphaFoldDB" id="A0A0F7SPP9"/>
<protein>
    <submittedName>
        <fullName evidence="4">Glycerol-3-phosphate o-acyltransferase</fullName>
    </submittedName>
</protein>
<accession>A0A0F7SPP9</accession>
<evidence type="ECO:0000313" key="4">
    <source>
        <dbReference type="EMBL" id="CED82465.1"/>
    </source>
</evidence>